<name>A0A917DV60_9BACT</name>
<protein>
    <recommendedName>
        <fullName evidence="3">TIGR02646 family protein</fullName>
    </recommendedName>
</protein>
<dbReference type="RefSeq" id="WP_188768660.1">
    <property type="nucleotide sequence ID" value="NZ_BMKK01000009.1"/>
</dbReference>
<organism evidence="1 2">
    <name type="scientific">Emticicia aquatilis</name>
    <dbReference type="NCBI Taxonomy" id="1537369"/>
    <lineage>
        <taxon>Bacteria</taxon>
        <taxon>Pseudomonadati</taxon>
        <taxon>Bacteroidota</taxon>
        <taxon>Cytophagia</taxon>
        <taxon>Cytophagales</taxon>
        <taxon>Leadbetterellaceae</taxon>
        <taxon>Emticicia</taxon>
    </lineage>
</organism>
<evidence type="ECO:0008006" key="3">
    <source>
        <dbReference type="Google" id="ProtNLM"/>
    </source>
</evidence>
<gene>
    <name evidence="1" type="ORF">GCM10011514_39530</name>
</gene>
<dbReference type="AlphaFoldDB" id="A0A917DV60"/>
<accession>A0A917DV60</accession>
<evidence type="ECO:0000313" key="2">
    <source>
        <dbReference type="Proteomes" id="UP000609064"/>
    </source>
</evidence>
<reference evidence="1" key="2">
    <citation type="submission" date="2020-09" db="EMBL/GenBank/DDBJ databases">
        <authorList>
            <person name="Sun Q."/>
            <person name="Zhou Y."/>
        </authorList>
    </citation>
    <scope>NUCLEOTIDE SEQUENCE</scope>
    <source>
        <strain evidence="1">CGMCC 1.15958</strain>
    </source>
</reference>
<proteinExistence type="predicted"/>
<comment type="caution">
    <text evidence="1">The sequence shown here is derived from an EMBL/GenBank/DDBJ whole genome shotgun (WGS) entry which is preliminary data.</text>
</comment>
<reference evidence="1" key="1">
    <citation type="journal article" date="2014" name="Int. J. Syst. Evol. Microbiol.">
        <title>Complete genome sequence of Corynebacterium casei LMG S-19264T (=DSM 44701T), isolated from a smear-ripened cheese.</title>
        <authorList>
            <consortium name="US DOE Joint Genome Institute (JGI-PGF)"/>
            <person name="Walter F."/>
            <person name="Albersmeier A."/>
            <person name="Kalinowski J."/>
            <person name="Ruckert C."/>
        </authorList>
    </citation>
    <scope>NUCLEOTIDE SEQUENCE</scope>
    <source>
        <strain evidence="1">CGMCC 1.15958</strain>
    </source>
</reference>
<keyword evidence="2" id="KW-1185">Reference proteome</keyword>
<sequence length="246" mass="28242">MINVTRGQRPTSLDRTEIRGYLEQLADYNLLDEETRKKAAKPDAGAYRNSDVLEAFDRDFYSKCYLTEQKYANSWAMDIEHFKSKAFGQFPELKYDWDNLYPCSHDANLLKPKKDPADGYLDPCDPNDDVEREIVYTLGLGGVAFFDPLDNSNIKAKNTAYLLDKVHNGGDFDSKQKTAEVRLLIAKKAEDVKEAIMAWLDAKGNLQEEIRTSRKIKNLLSRKSDFTMLLRSLDCVRKYVPADFLD</sequence>
<dbReference type="EMBL" id="BMKK01000009">
    <property type="protein sequence ID" value="GGD71510.1"/>
    <property type="molecule type" value="Genomic_DNA"/>
</dbReference>
<evidence type="ECO:0000313" key="1">
    <source>
        <dbReference type="EMBL" id="GGD71510.1"/>
    </source>
</evidence>
<dbReference type="Proteomes" id="UP000609064">
    <property type="component" value="Unassembled WGS sequence"/>
</dbReference>